<keyword evidence="3" id="KW-1185">Reference proteome</keyword>
<evidence type="ECO:0000256" key="1">
    <source>
        <dbReference type="SAM" id="MobiDB-lite"/>
    </source>
</evidence>
<dbReference type="Proteomes" id="UP000270094">
    <property type="component" value="Unassembled WGS sequence"/>
</dbReference>
<evidence type="ECO:0000313" key="3">
    <source>
        <dbReference type="Proteomes" id="UP000270094"/>
    </source>
</evidence>
<accession>A0A3P7IV34</accession>
<organism evidence="2 3">
    <name type="scientific">Strongylus vulgaris</name>
    <name type="common">Blood worm</name>
    <dbReference type="NCBI Taxonomy" id="40348"/>
    <lineage>
        <taxon>Eukaryota</taxon>
        <taxon>Metazoa</taxon>
        <taxon>Ecdysozoa</taxon>
        <taxon>Nematoda</taxon>
        <taxon>Chromadorea</taxon>
        <taxon>Rhabditida</taxon>
        <taxon>Rhabditina</taxon>
        <taxon>Rhabditomorpha</taxon>
        <taxon>Strongyloidea</taxon>
        <taxon>Strongylidae</taxon>
        <taxon>Strongylus</taxon>
    </lineage>
</organism>
<sequence length="84" mass="9073">MEFVDERLTIPDCDTPSLSTACPTEASVNQGRISPAMVDLIWAHIRWMDGGEPDLLSGPDDGGEDPSAQMKPRAETTVARESAE</sequence>
<dbReference type="AlphaFoldDB" id="A0A3P7IV34"/>
<evidence type="ECO:0000313" key="2">
    <source>
        <dbReference type="EMBL" id="VDM69424.1"/>
    </source>
</evidence>
<name>A0A3P7IV34_STRVU</name>
<reference evidence="2 3" key="1">
    <citation type="submission" date="2018-11" db="EMBL/GenBank/DDBJ databases">
        <authorList>
            <consortium name="Pathogen Informatics"/>
        </authorList>
    </citation>
    <scope>NUCLEOTIDE SEQUENCE [LARGE SCALE GENOMIC DNA]</scope>
</reference>
<proteinExistence type="predicted"/>
<feature type="region of interest" description="Disordered" evidence="1">
    <location>
        <begin position="50"/>
        <end position="84"/>
    </location>
</feature>
<dbReference type="EMBL" id="UYYB01012194">
    <property type="protein sequence ID" value="VDM69424.1"/>
    <property type="molecule type" value="Genomic_DNA"/>
</dbReference>
<protein>
    <submittedName>
        <fullName evidence="2">Uncharacterized protein</fullName>
    </submittedName>
</protein>
<gene>
    <name evidence="2" type="ORF">SVUK_LOCUS4422</name>
</gene>